<accession>A0AAP5KQL7</accession>
<dbReference type="SUPFAM" id="SSF54593">
    <property type="entry name" value="Glyoxalase/Bleomycin resistance protein/Dihydroxybiphenyl dioxygenase"/>
    <property type="match status" value="2"/>
</dbReference>
<dbReference type="InterPro" id="IPR052537">
    <property type="entry name" value="Extradiol_RC_dioxygenase"/>
</dbReference>
<dbReference type="EMBL" id="JARPYR010000005">
    <property type="protein sequence ID" value="MDT2596193.1"/>
    <property type="molecule type" value="Genomic_DNA"/>
</dbReference>
<feature type="domain" description="VOC" evidence="1">
    <location>
        <begin position="3"/>
        <end position="136"/>
    </location>
</feature>
<dbReference type="RefSeq" id="WP_137603719.1">
    <property type="nucleotide sequence ID" value="NZ_JARPYR010000005.1"/>
</dbReference>
<proteinExistence type="predicted"/>
<comment type="caution">
    <text evidence="3">The sequence shown here is derived from an EMBL/GenBank/DDBJ whole genome shotgun (WGS) entry which is preliminary data.</text>
</comment>
<reference evidence="3 5" key="1">
    <citation type="submission" date="2023-03" db="EMBL/GenBank/DDBJ databases">
        <authorList>
            <person name="Shen W."/>
            <person name="Cai J."/>
        </authorList>
    </citation>
    <scope>NUCLEOTIDE SEQUENCE</scope>
    <source>
        <strain evidence="3">P55-2</strain>
        <strain evidence="2 5">P72-2</strain>
    </source>
</reference>
<dbReference type="PANTHER" id="PTHR36110">
    <property type="entry name" value="RING-CLEAVING DIOXYGENASE MHQE-RELATED"/>
    <property type="match status" value="1"/>
</dbReference>
<dbReference type="InterPro" id="IPR037523">
    <property type="entry name" value="VOC_core"/>
</dbReference>
<dbReference type="InterPro" id="IPR029068">
    <property type="entry name" value="Glyas_Bleomycin-R_OHBP_Dase"/>
</dbReference>
<dbReference type="Proteomes" id="UP001245561">
    <property type="component" value="Unassembled WGS sequence"/>
</dbReference>
<evidence type="ECO:0000313" key="2">
    <source>
        <dbReference type="EMBL" id="MDT2596193.1"/>
    </source>
</evidence>
<protein>
    <submittedName>
        <fullName evidence="3">VOC family protein</fullName>
    </submittedName>
</protein>
<name>A0AAP5KQL7_9ENTE</name>
<dbReference type="Pfam" id="PF00903">
    <property type="entry name" value="Glyoxalase"/>
    <property type="match status" value="2"/>
</dbReference>
<evidence type="ECO:0000313" key="4">
    <source>
        <dbReference type="Proteomes" id="UP001245561"/>
    </source>
</evidence>
<evidence type="ECO:0000259" key="1">
    <source>
        <dbReference type="PROSITE" id="PS51819"/>
    </source>
</evidence>
<organism evidence="3 4">
    <name type="scientific">Enterococcus dongliensis</name>
    <dbReference type="NCBI Taxonomy" id="2559925"/>
    <lineage>
        <taxon>Bacteria</taxon>
        <taxon>Bacillati</taxon>
        <taxon>Bacillota</taxon>
        <taxon>Bacilli</taxon>
        <taxon>Lactobacillales</taxon>
        <taxon>Enterococcaceae</taxon>
        <taxon>Enterococcus</taxon>
    </lineage>
</organism>
<sequence length="294" mass="33756">MSYFHHVSLLTSQRQENVTFYTQILGLRFVKNTVNQENTRMLHYYYGNYQGSPGSVITFFIVPHLGQRRDEAQFLSEIGLNIPMHSLTYWQRRFESFGVPVKKEANQLIVQDPDQVTLYFTETEAVLPNANSVKNDIPVEKQILGLASINFHVENPNETTVFFEQLLGWTGDNHHIQLSPTESIQLTASHLSNKTRMGRGSIDHVAFAVKDEEALNRLYEKAQQQNWQIEKMISRGYFKSLYLKEPGGNRVEFATVQPGFTLDESLEHLGEQLALPPFLASQRASIEKNLYSEK</sequence>
<dbReference type="PANTHER" id="PTHR36110:SF4">
    <property type="entry name" value="RING-CLEAVING DIOXYGENASE MHQA-RELATED"/>
    <property type="match status" value="1"/>
</dbReference>
<evidence type="ECO:0000313" key="5">
    <source>
        <dbReference type="Proteomes" id="UP001256547"/>
    </source>
</evidence>
<dbReference type="Gene3D" id="3.10.180.10">
    <property type="entry name" value="2,3-Dihydroxybiphenyl 1,2-Dioxygenase, domain 1"/>
    <property type="match status" value="2"/>
</dbReference>
<gene>
    <name evidence="3" type="ORF">P7D36_06280</name>
    <name evidence="2" type="ORF">P7D39_04035</name>
</gene>
<keyword evidence="5" id="KW-1185">Reference proteome</keyword>
<dbReference type="EMBL" id="JARPYT010000007">
    <property type="protein sequence ID" value="MDT2637120.1"/>
    <property type="molecule type" value="Genomic_DNA"/>
</dbReference>
<evidence type="ECO:0000313" key="3">
    <source>
        <dbReference type="EMBL" id="MDT2637120.1"/>
    </source>
</evidence>
<dbReference type="PROSITE" id="PS51819">
    <property type="entry name" value="VOC"/>
    <property type="match status" value="2"/>
</dbReference>
<dbReference type="Proteomes" id="UP001256547">
    <property type="component" value="Unassembled WGS sequence"/>
</dbReference>
<feature type="domain" description="VOC" evidence="1">
    <location>
        <begin position="145"/>
        <end position="256"/>
    </location>
</feature>
<dbReference type="InterPro" id="IPR004360">
    <property type="entry name" value="Glyas_Fos-R_dOase_dom"/>
</dbReference>
<dbReference type="AlphaFoldDB" id="A0AAP5KQL7"/>